<feature type="transmembrane region" description="Helical" evidence="2">
    <location>
        <begin position="288"/>
        <end position="309"/>
    </location>
</feature>
<feature type="transmembrane region" description="Helical" evidence="2">
    <location>
        <begin position="254"/>
        <end position="276"/>
    </location>
</feature>
<keyword evidence="2" id="KW-0812">Transmembrane</keyword>
<feature type="region of interest" description="Disordered" evidence="1">
    <location>
        <begin position="548"/>
        <end position="627"/>
    </location>
</feature>
<proteinExistence type="predicted"/>
<feature type="transmembrane region" description="Helical" evidence="2">
    <location>
        <begin position="49"/>
        <end position="69"/>
    </location>
</feature>
<feature type="transmembrane region" description="Helical" evidence="2">
    <location>
        <begin position="135"/>
        <end position="156"/>
    </location>
</feature>
<evidence type="ECO:0000313" key="3">
    <source>
        <dbReference type="EMBL" id="KAH7166140.1"/>
    </source>
</evidence>
<keyword evidence="4" id="KW-1185">Reference proteome</keyword>
<keyword evidence="2" id="KW-1133">Transmembrane helix</keyword>
<dbReference type="AlphaFoldDB" id="A0A9P9FLZ9"/>
<evidence type="ECO:0000256" key="1">
    <source>
        <dbReference type="SAM" id="MobiDB-lite"/>
    </source>
</evidence>
<reference evidence="3" key="1">
    <citation type="journal article" date="2021" name="Nat. Commun.">
        <title>Genetic determinants of endophytism in the Arabidopsis root mycobiome.</title>
        <authorList>
            <person name="Mesny F."/>
            <person name="Miyauchi S."/>
            <person name="Thiergart T."/>
            <person name="Pickel B."/>
            <person name="Atanasova L."/>
            <person name="Karlsson M."/>
            <person name="Huettel B."/>
            <person name="Barry K.W."/>
            <person name="Haridas S."/>
            <person name="Chen C."/>
            <person name="Bauer D."/>
            <person name="Andreopoulos W."/>
            <person name="Pangilinan J."/>
            <person name="LaButti K."/>
            <person name="Riley R."/>
            <person name="Lipzen A."/>
            <person name="Clum A."/>
            <person name="Drula E."/>
            <person name="Henrissat B."/>
            <person name="Kohler A."/>
            <person name="Grigoriev I.V."/>
            <person name="Martin F.M."/>
            <person name="Hacquard S."/>
        </authorList>
    </citation>
    <scope>NUCLEOTIDE SEQUENCE</scope>
    <source>
        <strain evidence="3">MPI-CAGE-AT-0147</strain>
    </source>
</reference>
<dbReference type="Proteomes" id="UP000738349">
    <property type="component" value="Unassembled WGS sequence"/>
</dbReference>
<dbReference type="EMBL" id="JAGMUV010000003">
    <property type="protein sequence ID" value="KAH7166140.1"/>
    <property type="molecule type" value="Genomic_DNA"/>
</dbReference>
<feature type="transmembrane region" description="Helical" evidence="2">
    <location>
        <begin position="97"/>
        <end position="115"/>
    </location>
</feature>
<comment type="caution">
    <text evidence="3">The sequence shown here is derived from an EMBL/GenBank/DDBJ whole genome shotgun (WGS) entry which is preliminary data.</text>
</comment>
<evidence type="ECO:0000313" key="4">
    <source>
        <dbReference type="Proteomes" id="UP000738349"/>
    </source>
</evidence>
<dbReference type="OrthoDB" id="5368516at2759"/>
<feature type="transmembrane region" description="Helical" evidence="2">
    <location>
        <begin position="168"/>
        <end position="192"/>
    </location>
</feature>
<evidence type="ECO:0000256" key="2">
    <source>
        <dbReference type="SAM" id="Phobius"/>
    </source>
</evidence>
<protein>
    <submittedName>
        <fullName evidence="3">Uncharacterized protein</fullName>
    </submittedName>
</protein>
<feature type="transmembrane region" description="Helical" evidence="2">
    <location>
        <begin position="212"/>
        <end position="234"/>
    </location>
</feature>
<name>A0A9P9FLZ9_9HYPO</name>
<gene>
    <name evidence="3" type="ORF">EDB81DRAFT_276407</name>
</gene>
<keyword evidence="2" id="KW-0472">Membrane</keyword>
<sequence length="627" mass="68874">MDSGNWNTERAAEIWLRDSSDGFRFETNTTSAWDNELKFAAAESVRTSIIVLAGFNAAAAFVTATGILWKTWTTTKRNDPSWNPRTSWLKVIGPAELFPFVLSCGITVQGIVFTTSQYTGLQALMVLGCTKTSQLMFPAFFITPYLQVAFGMELTIRALKRRSFQPRWRWSTLICLAVVGILLLVTFVVTFVVRPPNFCFACLVWFLQHYKLACFAMLIAAVVILLVQVVIISVRLLKATNIGPTERTEASRMVYFLVVAVVTNALLIPFFFSVSFGQVDSDRTVKTSMVAAVVVNLSGLLTGSLYLFLRSSRTSTIGCSDWDGIENRTFEKGFWDGGSSNFDFGLQIAQPLVPPQNRRSDNGSTIILETPDMGRGLETPVSGGNIHVPSLGIICPPTNLPQEPEPAQVTTKLTLKAFTKSWYNKLPRTGEPLMPKSNFLLPTTTYAPPPPLEDIAMGSTDNLLAPPAIHEPGHMHHQRGSSMLSSATVQIGLRLSNVGDMPPPTSTFPEDLGKVHDLDCPDTAMPMGSLKSSPLGITVITLPDEDAIEEQRNKRLPPTPAGGSPDEERDEVMTLSPDVYSPPSQRMNHYRTGSRSSHRSKTSVSSRAPHSRTGSRAGPDVIKEDWI</sequence>
<organism evidence="3 4">
    <name type="scientific">Dactylonectria macrodidyma</name>
    <dbReference type="NCBI Taxonomy" id="307937"/>
    <lineage>
        <taxon>Eukaryota</taxon>
        <taxon>Fungi</taxon>
        <taxon>Dikarya</taxon>
        <taxon>Ascomycota</taxon>
        <taxon>Pezizomycotina</taxon>
        <taxon>Sordariomycetes</taxon>
        <taxon>Hypocreomycetidae</taxon>
        <taxon>Hypocreales</taxon>
        <taxon>Nectriaceae</taxon>
        <taxon>Dactylonectria</taxon>
    </lineage>
</organism>
<accession>A0A9P9FLZ9</accession>